<dbReference type="AlphaFoldDB" id="A0A392N3M0"/>
<accession>A0A392N3M0</accession>
<organism evidence="1 2">
    <name type="scientific">Trifolium medium</name>
    <dbReference type="NCBI Taxonomy" id="97028"/>
    <lineage>
        <taxon>Eukaryota</taxon>
        <taxon>Viridiplantae</taxon>
        <taxon>Streptophyta</taxon>
        <taxon>Embryophyta</taxon>
        <taxon>Tracheophyta</taxon>
        <taxon>Spermatophyta</taxon>
        <taxon>Magnoliopsida</taxon>
        <taxon>eudicotyledons</taxon>
        <taxon>Gunneridae</taxon>
        <taxon>Pentapetalae</taxon>
        <taxon>rosids</taxon>
        <taxon>fabids</taxon>
        <taxon>Fabales</taxon>
        <taxon>Fabaceae</taxon>
        <taxon>Papilionoideae</taxon>
        <taxon>50 kb inversion clade</taxon>
        <taxon>NPAAA clade</taxon>
        <taxon>Hologalegina</taxon>
        <taxon>IRL clade</taxon>
        <taxon>Trifolieae</taxon>
        <taxon>Trifolium</taxon>
    </lineage>
</organism>
<dbReference type="PANTHER" id="PTHR35317:SF28">
    <property type="entry name" value="ZINC FINGER, CCHC-TYPE, RIBONUCLEASE H-LIKE DOMAIN, GAG-PRE-INTEGRASE DOMAIN PROTEIN-RELATED"/>
    <property type="match status" value="1"/>
</dbReference>
<keyword evidence="2" id="KW-1185">Reference proteome</keyword>
<dbReference type="PANTHER" id="PTHR35317">
    <property type="entry name" value="OS04G0629600 PROTEIN"/>
    <property type="match status" value="1"/>
</dbReference>
<reference evidence="1 2" key="1">
    <citation type="journal article" date="2018" name="Front. Plant Sci.">
        <title>Red Clover (Trifolium pratense) and Zigzag Clover (T. medium) - A Picture of Genomic Similarities and Differences.</title>
        <authorList>
            <person name="Dluhosova J."/>
            <person name="Istvanek J."/>
            <person name="Nedelnik J."/>
            <person name="Repkova J."/>
        </authorList>
    </citation>
    <scope>NUCLEOTIDE SEQUENCE [LARGE SCALE GENOMIC DNA]</scope>
    <source>
        <strain evidence="2">cv. 10/8</strain>
        <tissue evidence="1">Leaf</tissue>
    </source>
</reference>
<gene>
    <name evidence="1" type="ORF">A2U01_0015367</name>
</gene>
<evidence type="ECO:0000313" key="2">
    <source>
        <dbReference type="Proteomes" id="UP000265520"/>
    </source>
</evidence>
<dbReference type="EMBL" id="LXQA010027264">
    <property type="protein sequence ID" value="MCH94407.1"/>
    <property type="molecule type" value="Genomic_DNA"/>
</dbReference>
<dbReference type="Pfam" id="PF14223">
    <property type="entry name" value="Retrotran_gag_2"/>
    <property type="match status" value="1"/>
</dbReference>
<name>A0A392N3M0_9FABA</name>
<dbReference type="Proteomes" id="UP000265520">
    <property type="component" value="Unassembled WGS sequence"/>
</dbReference>
<comment type="caution">
    <text evidence="1">The sequence shown here is derived from an EMBL/GenBank/DDBJ whole genome shotgun (WGS) entry which is preliminary data.</text>
</comment>
<proteinExistence type="predicted"/>
<evidence type="ECO:0000313" key="1">
    <source>
        <dbReference type="EMBL" id="MCH94407.1"/>
    </source>
</evidence>
<feature type="non-terminal residue" evidence="1">
    <location>
        <position position="202"/>
    </location>
</feature>
<sequence>MTTTLETLSNSFGGKLPILDGSNWDRWHKQMKVILGFQDVQEVVETGVAELAEDATEAQRQAHRALKKKDFKAMFFIHQCVDVMNFHKIDNASTSKECWDILEKCHDGDAKLKKVQLQTLKRQFELSQMESNEKISDYFNRVTQLSNAMKNCGETVSDHDIVSKVMRTLSYKFDAIAVAIEEAKDLATMKVEELQCSLEAHE</sequence>
<protein>
    <submittedName>
        <fullName evidence="1">Retrovirus-related pol polyprotein from transposon TNT 1-94</fullName>
    </submittedName>
</protein>